<dbReference type="GO" id="GO:0005886">
    <property type="term" value="C:plasma membrane"/>
    <property type="evidence" value="ECO:0007669"/>
    <property type="project" value="UniProtKB-SubCell"/>
</dbReference>
<feature type="transmembrane region" description="Helical" evidence="6">
    <location>
        <begin position="220"/>
        <end position="239"/>
    </location>
</feature>
<feature type="transmembrane region" description="Helical" evidence="6">
    <location>
        <begin position="167"/>
        <end position="186"/>
    </location>
</feature>
<dbReference type="InterPro" id="IPR011701">
    <property type="entry name" value="MFS"/>
</dbReference>
<keyword evidence="3 6" id="KW-0812">Transmembrane</keyword>
<feature type="transmembrane region" description="Helical" evidence="6">
    <location>
        <begin position="282"/>
        <end position="301"/>
    </location>
</feature>
<dbReference type="SUPFAM" id="SSF103473">
    <property type="entry name" value="MFS general substrate transporter"/>
    <property type="match status" value="1"/>
</dbReference>
<dbReference type="RefSeq" id="WP_340526116.1">
    <property type="nucleotide sequence ID" value="NZ_FMSH01000247.1"/>
</dbReference>
<evidence type="ECO:0000256" key="1">
    <source>
        <dbReference type="ARBA" id="ARBA00004651"/>
    </source>
</evidence>
<feature type="transmembrane region" description="Helical" evidence="6">
    <location>
        <begin position="251"/>
        <end position="270"/>
    </location>
</feature>
<evidence type="ECO:0000256" key="4">
    <source>
        <dbReference type="ARBA" id="ARBA00022989"/>
    </source>
</evidence>
<feature type="transmembrane region" description="Helical" evidence="6">
    <location>
        <begin position="46"/>
        <end position="67"/>
    </location>
</feature>
<dbReference type="GO" id="GO:0022857">
    <property type="term" value="F:transmembrane transporter activity"/>
    <property type="evidence" value="ECO:0007669"/>
    <property type="project" value="InterPro"/>
</dbReference>
<feature type="domain" description="Major facilitator superfamily (MFS) profile" evidence="7">
    <location>
        <begin position="6"/>
        <end position="400"/>
    </location>
</feature>
<dbReference type="PANTHER" id="PTHR23513">
    <property type="entry name" value="INTEGRAL MEMBRANE EFFLUX PROTEIN-RELATED"/>
    <property type="match status" value="1"/>
</dbReference>
<dbReference type="InterPro" id="IPR020846">
    <property type="entry name" value="MFS_dom"/>
</dbReference>
<dbReference type="InterPro" id="IPR036259">
    <property type="entry name" value="MFS_trans_sf"/>
</dbReference>
<protein>
    <recommendedName>
        <fullName evidence="7">Major facilitator superfamily (MFS) profile domain-containing protein</fullName>
    </recommendedName>
</protein>
<dbReference type="PANTHER" id="PTHR23513:SF6">
    <property type="entry name" value="MAJOR FACILITATOR SUPERFAMILY ASSOCIATED DOMAIN-CONTAINING PROTEIN"/>
    <property type="match status" value="1"/>
</dbReference>
<dbReference type="AlphaFoldDB" id="A0A1K0IU88"/>
<comment type="subcellular location">
    <subcellularLocation>
        <location evidence="1">Cell membrane</location>
        <topology evidence="1">Multi-pass membrane protein</topology>
    </subcellularLocation>
</comment>
<keyword evidence="4 6" id="KW-1133">Transmembrane helix</keyword>
<evidence type="ECO:0000256" key="6">
    <source>
        <dbReference type="SAM" id="Phobius"/>
    </source>
</evidence>
<accession>A0A1K0IU88</accession>
<dbReference type="Pfam" id="PF07690">
    <property type="entry name" value="MFS_1"/>
    <property type="match status" value="1"/>
</dbReference>
<evidence type="ECO:0000313" key="8">
    <source>
        <dbReference type="EMBL" id="SCU76558.1"/>
    </source>
</evidence>
<feature type="transmembrane region" description="Helical" evidence="6">
    <location>
        <begin position="346"/>
        <end position="366"/>
    </location>
</feature>
<sequence>MNQRNLTSVAGYMPLVAARTISAVVLWLDFTLIFSLLAYQWHAEAMVVGLASALYGLPGLIVGPYLGSLADRSNPVHMLIGSYLARAITSGLLILAPTVHIFVVLVLLKGLANVGAMPAEQVLIRRMLSREQAVANASVMTAVDQLTKILAPLVAASMTGLFRPESGLWLSTFLAVLGVGCLCWLLPYSRKVDMTRSATGKTGQFAPLLDLLRMNIQFRFAFFSAVLLSAVLGLYDPLLTLFLRGQGMPPSTFGLIVSCTAGGGLCGALIFRKVYIRHGQRLAATGLAGFGLTVLLPGVLASRDVDIPASLLLVLWALNGCFYGLSAMSFGVAVQQQCPRESIGNISAAARSVQLAALVLGPLLGASMAQRLGIPLVFVTSGGVAVVVGLLLVVRSRQSLAHDSPASGSAEGP</sequence>
<dbReference type="Gene3D" id="1.20.1250.20">
    <property type="entry name" value="MFS general substrate transporter like domains"/>
    <property type="match status" value="1"/>
</dbReference>
<reference evidence="8" key="1">
    <citation type="submission" date="2016-09" db="EMBL/GenBank/DDBJ databases">
        <authorList>
            <person name="Capua I."/>
            <person name="De Benedictis P."/>
            <person name="Joannis T."/>
            <person name="Lombin L.H."/>
            <person name="Cattoli G."/>
        </authorList>
    </citation>
    <scope>NUCLEOTIDE SEQUENCE</scope>
    <source>
        <strain evidence="8">B9</strain>
    </source>
</reference>
<proteinExistence type="predicted"/>
<keyword evidence="2" id="KW-1003">Cell membrane</keyword>
<feature type="transmembrane region" description="Helical" evidence="6">
    <location>
        <begin position="313"/>
        <end position="334"/>
    </location>
</feature>
<name>A0A1K0IU88_CUPNE</name>
<feature type="transmembrane region" description="Helical" evidence="6">
    <location>
        <begin position="372"/>
        <end position="394"/>
    </location>
</feature>
<feature type="transmembrane region" description="Helical" evidence="6">
    <location>
        <begin position="20"/>
        <end position="39"/>
    </location>
</feature>
<evidence type="ECO:0000256" key="2">
    <source>
        <dbReference type="ARBA" id="ARBA00022475"/>
    </source>
</evidence>
<feature type="transmembrane region" description="Helical" evidence="6">
    <location>
        <begin position="87"/>
        <end position="112"/>
    </location>
</feature>
<gene>
    <name evidence="8" type="ORF">CNECB9_3200004</name>
</gene>
<keyword evidence="5 6" id="KW-0472">Membrane</keyword>
<organism evidence="8">
    <name type="scientific">Cupriavidus necator</name>
    <name type="common">Alcaligenes eutrophus</name>
    <name type="synonym">Ralstonia eutropha</name>
    <dbReference type="NCBI Taxonomy" id="106590"/>
    <lineage>
        <taxon>Bacteria</taxon>
        <taxon>Pseudomonadati</taxon>
        <taxon>Pseudomonadota</taxon>
        <taxon>Betaproteobacteria</taxon>
        <taxon>Burkholderiales</taxon>
        <taxon>Burkholderiaceae</taxon>
        <taxon>Cupriavidus</taxon>
    </lineage>
</organism>
<dbReference type="CDD" id="cd06173">
    <property type="entry name" value="MFS_MefA_like"/>
    <property type="match status" value="1"/>
</dbReference>
<evidence type="ECO:0000259" key="7">
    <source>
        <dbReference type="PROSITE" id="PS50850"/>
    </source>
</evidence>
<evidence type="ECO:0000256" key="3">
    <source>
        <dbReference type="ARBA" id="ARBA00022692"/>
    </source>
</evidence>
<dbReference type="EMBL" id="FMSH01000247">
    <property type="protein sequence ID" value="SCU76558.1"/>
    <property type="molecule type" value="Genomic_DNA"/>
</dbReference>
<evidence type="ECO:0000256" key="5">
    <source>
        <dbReference type="ARBA" id="ARBA00023136"/>
    </source>
</evidence>
<dbReference type="PROSITE" id="PS50850">
    <property type="entry name" value="MFS"/>
    <property type="match status" value="1"/>
</dbReference>